<dbReference type="InterPro" id="IPR015943">
    <property type="entry name" value="WD40/YVTN_repeat-like_dom_sf"/>
</dbReference>
<dbReference type="RefSeq" id="WP_348397048.1">
    <property type="nucleotide sequence ID" value="NZ_CP136600.1"/>
</dbReference>
<evidence type="ECO:0000313" key="12">
    <source>
        <dbReference type="Proteomes" id="UP001301442"/>
    </source>
</evidence>
<dbReference type="InterPro" id="IPR003661">
    <property type="entry name" value="HisK_dim/P_dom"/>
</dbReference>
<dbReference type="Gene3D" id="1.10.287.130">
    <property type="match status" value="1"/>
</dbReference>
<feature type="domain" description="Response regulatory" evidence="9">
    <location>
        <begin position="1247"/>
        <end position="1366"/>
    </location>
</feature>
<dbReference type="SMART" id="SM00448">
    <property type="entry name" value="REC"/>
    <property type="match status" value="1"/>
</dbReference>
<proteinExistence type="predicted"/>
<dbReference type="SUPFAM" id="SSF63829">
    <property type="entry name" value="Calcium-dependent phosphotriesterase"/>
    <property type="match status" value="2"/>
</dbReference>
<evidence type="ECO:0000259" key="10">
    <source>
        <dbReference type="PROSITE" id="PS50894"/>
    </source>
</evidence>
<evidence type="ECO:0000256" key="4">
    <source>
        <dbReference type="ARBA" id="ARBA00023012"/>
    </source>
</evidence>
<feature type="modified residue" description="4-aspartylphosphate" evidence="6">
    <location>
        <position position="1296"/>
    </location>
</feature>
<gene>
    <name evidence="11" type="ORF">RI844_03295</name>
</gene>
<organism evidence="11 12">
    <name type="scientific">Thalassotalea fonticola</name>
    <dbReference type="NCBI Taxonomy" id="3065649"/>
    <lineage>
        <taxon>Bacteria</taxon>
        <taxon>Pseudomonadati</taxon>
        <taxon>Pseudomonadota</taxon>
        <taxon>Gammaproteobacteria</taxon>
        <taxon>Alteromonadales</taxon>
        <taxon>Colwelliaceae</taxon>
        <taxon>Thalassotalea</taxon>
    </lineage>
</organism>
<dbReference type="InterPro" id="IPR005467">
    <property type="entry name" value="His_kinase_dom"/>
</dbReference>
<dbReference type="PROSITE" id="PS50109">
    <property type="entry name" value="HIS_KIN"/>
    <property type="match status" value="1"/>
</dbReference>
<evidence type="ECO:0000256" key="3">
    <source>
        <dbReference type="ARBA" id="ARBA00022553"/>
    </source>
</evidence>
<accession>A0ABZ0GR46</accession>
<dbReference type="Gene3D" id="1.20.120.160">
    <property type="entry name" value="HPT domain"/>
    <property type="match status" value="1"/>
</dbReference>
<dbReference type="Pfam" id="PF07495">
    <property type="entry name" value="Y_Y_Y"/>
    <property type="match status" value="1"/>
</dbReference>
<dbReference type="InterPro" id="IPR036641">
    <property type="entry name" value="HPT_dom_sf"/>
</dbReference>
<dbReference type="EC" id="2.7.13.3" evidence="2"/>
<dbReference type="SUPFAM" id="SSF52172">
    <property type="entry name" value="CheY-like"/>
    <property type="match status" value="1"/>
</dbReference>
<dbReference type="Pfam" id="PF00072">
    <property type="entry name" value="Response_reg"/>
    <property type="match status" value="1"/>
</dbReference>
<evidence type="ECO:0000256" key="1">
    <source>
        <dbReference type="ARBA" id="ARBA00000085"/>
    </source>
</evidence>
<dbReference type="Pfam" id="PF01627">
    <property type="entry name" value="Hpt"/>
    <property type="match status" value="1"/>
</dbReference>
<dbReference type="PANTHER" id="PTHR43547:SF2">
    <property type="entry name" value="HYBRID SIGNAL TRANSDUCTION HISTIDINE KINASE C"/>
    <property type="match status" value="1"/>
</dbReference>
<dbReference type="SUPFAM" id="SSF47384">
    <property type="entry name" value="Homodimeric domain of signal transducing histidine kinase"/>
    <property type="match status" value="1"/>
</dbReference>
<dbReference type="SMART" id="SM00388">
    <property type="entry name" value="HisKA"/>
    <property type="match status" value="1"/>
</dbReference>
<evidence type="ECO:0000256" key="7">
    <source>
        <dbReference type="SAM" id="Phobius"/>
    </source>
</evidence>
<dbReference type="Gene3D" id="3.40.50.2300">
    <property type="match status" value="1"/>
</dbReference>
<evidence type="ECO:0000259" key="8">
    <source>
        <dbReference type="PROSITE" id="PS50109"/>
    </source>
</evidence>
<keyword evidence="12" id="KW-1185">Reference proteome</keyword>
<dbReference type="InterPro" id="IPR011006">
    <property type="entry name" value="CheY-like_superfamily"/>
</dbReference>
<reference evidence="11 12" key="1">
    <citation type="submission" date="2023-09" db="EMBL/GenBank/DDBJ databases">
        <authorList>
            <person name="Qi X."/>
        </authorList>
    </citation>
    <scope>NUCLEOTIDE SEQUENCE [LARGE SCALE GENOMIC DNA]</scope>
    <source>
        <strain evidence="11 12">S1-1</strain>
    </source>
</reference>
<dbReference type="Pfam" id="PF07494">
    <property type="entry name" value="Reg_prop"/>
    <property type="match status" value="1"/>
</dbReference>
<feature type="domain" description="HPt" evidence="10">
    <location>
        <begin position="1411"/>
        <end position="1509"/>
    </location>
</feature>
<keyword evidence="4" id="KW-0902">Two-component regulatory system</keyword>
<evidence type="ECO:0000256" key="6">
    <source>
        <dbReference type="PROSITE-ProRule" id="PRU00169"/>
    </source>
</evidence>
<name>A0ABZ0GR46_9GAMM</name>
<comment type="catalytic activity">
    <reaction evidence="1">
        <text>ATP + protein L-histidine = ADP + protein N-phospho-L-histidine.</text>
        <dbReference type="EC" id="2.7.13.3"/>
    </reaction>
</comment>
<feature type="modified residue" description="Phosphohistidine" evidence="5">
    <location>
        <position position="1450"/>
    </location>
</feature>
<dbReference type="SMART" id="SM00387">
    <property type="entry name" value="HATPase_c"/>
    <property type="match status" value="1"/>
</dbReference>
<dbReference type="EMBL" id="CP136600">
    <property type="protein sequence ID" value="WOH38276.1"/>
    <property type="molecule type" value="Genomic_DNA"/>
</dbReference>
<dbReference type="InterPro" id="IPR011123">
    <property type="entry name" value="Y_Y_Y"/>
</dbReference>
<dbReference type="CDD" id="cd16922">
    <property type="entry name" value="HATPase_EvgS-ArcB-TorS-like"/>
    <property type="match status" value="1"/>
</dbReference>
<dbReference type="InterPro" id="IPR013783">
    <property type="entry name" value="Ig-like_fold"/>
</dbReference>
<dbReference type="InterPro" id="IPR003594">
    <property type="entry name" value="HATPase_dom"/>
</dbReference>
<dbReference type="InterPro" id="IPR036890">
    <property type="entry name" value="HATPase_C_sf"/>
</dbReference>
<keyword evidence="7" id="KW-0812">Transmembrane</keyword>
<feature type="domain" description="Histidine kinase" evidence="8">
    <location>
        <begin position="887"/>
        <end position="1103"/>
    </location>
</feature>
<dbReference type="InterPro" id="IPR036097">
    <property type="entry name" value="HisK_dim/P_sf"/>
</dbReference>
<dbReference type="Gene3D" id="2.60.40.10">
    <property type="entry name" value="Immunoglobulins"/>
    <property type="match status" value="1"/>
</dbReference>
<dbReference type="CDD" id="cd00082">
    <property type="entry name" value="HisKA"/>
    <property type="match status" value="1"/>
</dbReference>
<evidence type="ECO:0000256" key="5">
    <source>
        <dbReference type="PROSITE-ProRule" id="PRU00110"/>
    </source>
</evidence>
<dbReference type="PRINTS" id="PR00344">
    <property type="entry name" value="BCTRLSENSOR"/>
</dbReference>
<dbReference type="InterPro" id="IPR008207">
    <property type="entry name" value="Sig_transdc_His_kin_Hpt_dom"/>
</dbReference>
<dbReference type="PROSITE" id="PS50110">
    <property type="entry name" value="RESPONSE_REGULATORY"/>
    <property type="match status" value="1"/>
</dbReference>
<feature type="transmembrane region" description="Helical" evidence="7">
    <location>
        <begin position="804"/>
        <end position="825"/>
    </location>
</feature>
<dbReference type="CDD" id="cd17546">
    <property type="entry name" value="REC_hyHK_CKI1_RcsC-like"/>
    <property type="match status" value="1"/>
</dbReference>
<dbReference type="SUPFAM" id="SSF55874">
    <property type="entry name" value="ATPase domain of HSP90 chaperone/DNA topoisomerase II/histidine kinase"/>
    <property type="match status" value="1"/>
</dbReference>
<evidence type="ECO:0000313" key="11">
    <source>
        <dbReference type="EMBL" id="WOH38276.1"/>
    </source>
</evidence>
<dbReference type="Pfam" id="PF02518">
    <property type="entry name" value="HATPase_c"/>
    <property type="match status" value="1"/>
</dbReference>
<dbReference type="InterPro" id="IPR011110">
    <property type="entry name" value="Reg_prop"/>
</dbReference>
<dbReference type="PANTHER" id="PTHR43547">
    <property type="entry name" value="TWO-COMPONENT HISTIDINE KINASE"/>
    <property type="match status" value="1"/>
</dbReference>
<keyword evidence="7" id="KW-1133">Transmembrane helix</keyword>
<protein>
    <recommendedName>
        <fullName evidence="2">histidine kinase</fullName>
        <ecNumber evidence="2">2.7.13.3</ecNumber>
    </recommendedName>
</protein>
<sequence>MTINKSQHNLLLAVFLILTSLIPLFSAKTIASNISNQNQIQFTNLNNVETLSHPAVNTITQDEMGFIWLGNQNGLNRFDGISSTTYTHIPGVSTSLASNWVNKVFVDSEGRLWVLGNGGISLYLPEIEGFENFKSNDLNNDVLGNIYKSVVEDDKGLLWFGSADKGITIFDFKTSSFKAHEQLKTDSIADLNFDNNQNLWVATEKDGLKVKLAGDSNFSTFNTKTEISIPTDKIETIFEDQDDRVWVATEDAGVFQFELNKGVTKTFSFKENNPNSICSNFVRDIYQDSKGNLWFATDNGLCLYDEQNDSFVKHNHENARSNSLIHDRVTSVFQDTGGVMWVGTFAGVSRWNAVLTPFTHVSKNFGMGKELSSNVVAALSEDSIGNIYVGTWGGGLNIIETETGNITQLHADKTNPVALQDERVMSLFIDESDNLWLGTFGAGLHFRANQSDEFKIYQHDPDDQNSISSNAISKIVELDNGSVIVATFGGGINILHKNGNISRIMHDVNDDNSISSNKVIDVIVENKQSLWIATRDAGINHYNLATGDNTRFQVNDKQEGSIRTNFNVGMLNTADYIWVATEDFGIARLNKNEYYQGNVEFEHIGISDGMPSNVAYGLVEDDHGYIWVSHTRGLTRISSNDLSINNFNKTHGLQEDDFNAGAYFKSKTGRIYFGGPNGFNSFMPDNVPINKYKPPLRFTKFSKNNKSLPIHHMFRNDGVLELDYSDSFLDFKFAALDYTKPENNKYQYMMEGLNSEWIETTSNNIPFTSLQHGNYLLRVKGSNNDGIWSSDELSIAIHVNPPIWLSWPAYFCYFLILFIAIFLMYKRQLYKRQQLIDSKEQLQAEVNLRTQELQNANSALEQAIVDTNSAKELAEKAAKAKANFLATMSHEIRTPMNSIIGMSDLLLKTGLNRTQNHYAESVQKAGSMLLELINDILDFSKMEAEKVKLDLQVFGYHQLIEETCFLFANKAHEKGVELAIDIEPTCANLIKSDSLRIRQIIANLLGNAIKFTEVGFIELNTYSDSEYLYIAVKDSGVGISKANQSKIFQSFQQEDNSTTRKFGGTGLGLAITKKLVQLMSGSISVDSISGEGSTFTVKLPLIKCGKSIEEVNPQLNAEIMVLANNDIVNNMTLNLLSRLKLKHQHLSIEKLQQTVASHNEQLVYLVDEDLLSQTEIYKHLETVVNKVVVLKRTTSTLSLLTQARHLDKPLRKISTLEVLHDCINGKAVDEHVRNNHIVDEVDEFKAHILLVEDAITNQEVAKAMLQLYGCEIDIADNGKIAVEKIKTTQYDLIFMDCQMPVMDGFKATMLIREWQSQQNLALTPIVALTAGVGLGYESECIRAGMNEHISKPFTTDILLAVLNKYLNGLIVPSEHVAENDDISEVGFSANTELLIDFAAIEAIRDIEKITERVIYSRVLQTFKKEVIVKISSLMVYLEQEDNENIRKTAHAMKSLCANVGAKELTNICVFIEHEAARGNISECQFSADKINETYQSTIVLLEELAKEVI</sequence>
<evidence type="ECO:0000256" key="2">
    <source>
        <dbReference type="ARBA" id="ARBA00012438"/>
    </source>
</evidence>
<dbReference type="Pfam" id="PF00512">
    <property type="entry name" value="HisKA"/>
    <property type="match status" value="1"/>
</dbReference>
<dbReference type="InterPro" id="IPR001789">
    <property type="entry name" value="Sig_transdc_resp-reg_receiver"/>
</dbReference>
<dbReference type="InterPro" id="IPR004358">
    <property type="entry name" value="Sig_transdc_His_kin-like_C"/>
</dbReference>
<dbReference type="PROSITE" id="PS50894">
    <property type="entry name" value="HPT"/>
    <property type="match status" value="1"/>
</dbReference>
<dbReference type="SUPFAM" id="SSF47226">
    <property type="entry name" value="Histidine-containing phosphotransfer domain, HPT domain"/>
    <property type="match status" value="1"/>
</dbReference>
<dbReference type="Gene3D" id="3.30.565.10">
    <property type="entry name" value="Histidine kinase-like ATPase, C-terminal domain"/>
    <property type="match status" value="1"/>
</dbReference>
<keyword evidence="3 6" id="KW-0597">Phosphoprotein</keyword>
<evidence type="ECO:0000259" key="9">
    <source>
        <dbReference type="PROSITE" id="PS50110"/>
    </source>
</evidence>
<keyword evidence="7" id="KW-0472">Membrane</keyword>
<dbReference type="Proteomes" id="UP001301442">
    <property type="component" value="Chromosome"/>
</dbReference>
<dbReference type="Gene3D" id="2.130.10.10">
    <property type="entry name" value="YVTN repeat-like/Quinoprotein amine dehydrogenase"/>
    <property type="match status" value="2"/>
</dbReference>